<dbReference type="Proteomes" id="UP001497623">
    <property type="component" value="Unassembled WGS sequence"/>
</dbReference>
<organism evidence="1 2">
    <name type="scientific">Meganyctiphanes norvegica</name>
    <name type="common">Northern krill</name>
    <name type="synonym">Thysanopoda norvegica</name>
    <dbReference type="NCBI Taxonomy" id="48144"/>
    <lineage>
        <taxon>Eukaryota</taxon>
        <taxon>Metazoa</taxon>
        <taxon>Ecdysozoa</taxon>
        <taxon>Arthropoda</taxon>
        <taxon>Crustacea</taxon>
        <taxon>Multicrustacea</taxon>
        <taxon>Malacostraca</taxon>
        <taxon>Eumalacostraca</taxon>
        <taxon>Eucarida</taxon>
        <taxon>Euphausiacea</taxon>
        <taxon>Euphausiidae</taxon>
        <taxon>Meganyctiphanes</taxon>
    </lineage>
</organism>
<accession>A0AAV2SR71</accession>
<proteinExistence type="predicted"/>
<gene>
    <name evidence="1" type="ORF">MNOR_LOCUS39341</name>
</gene>
<evidence type="ECO:0000313" key="2">
    <source>
        <dbReference type="Proteomes" id="UP001497623"/>
    </source>
</evidence>
<keyword evidence="2" id="KW-1185">Reference proteome</keyword>
<evidence type="ECO:0000313" key="1">
    <source>
        <dbReference type="EMBL" id="CAL4224804.1"/>
    </source>
</evidence>
<protein>
    <submittedName>
        <fullName evidence="1">Uncharacterized protein</fullName>
    </submittedName>
</protein>
<dbReference type="AlphaFoldDB" id="A0AAV2SR71"/>
<name>A0AAV2SR71_MEGNR</name>
<reference evidence="1 2" key="1">
    <citation type="submission" date="2024-05" db="EMBL/GenBank/DDBJ databases">
        <authorList>
            <person name="Wallberg A."/>
        </authorList>
    </citation>
    <scope>NUCLEOTIDE SEQUENCE [LARGE SCALE GENOMIC DNA]</scope>
</reference>
<comment type="caution">
    <text evidence="1">The sequence shown here is derived from an EMBL/GenBank/DDBJ whole genome shotgun (WGS) entry which is preliminary data.</text>
</comment>
<dbReference type="EMBL" id="CAXKWB010100817">
    <property type="protein sequence ID" value="CAL4224804.1"/>
    <property type="molecule type" value="Genomic_DNA"/>
</dbReference>
<sequence>MEFWQSVFFKLENREVICSIIKNTNDRENFRILLRDINVMLSVCLSSKSGVNIEKLRQLGIDLMSHLRTKFLASNGNAWILINPSLHSMCAHSWQLYQICSSSISVYSEQAQEHWNKFVASFKSGVGARARQHSVKVNLLDIFSRMLIMTHPVVATKHREIKCSVCNDLGHTARSKIHANSYGPYDEDQSLINDCYL</sequence>